<evidence type="ECO:0000256" key="2">
    <source>
        <dbReference type="SAM" id="MobiDB-lite"/>
    </source>
</evidence>
<dbReference type="AlphaFoldDB" id="A0A3P6F3X3"/>
<reference evidence="5" key="1">
    <citation type="submission" date="2018-11" db="EMBL/GenBank/DDBJ databases">
        <authorList>
            <consortium name="Genoscope - CEA"/>
            <person name="William W."/>
        </authorList>
    </citation>
    <scope>NUCLEOTIDE SEQUENCE</scope>
</reference>
<dbReference type="Pfam" id="PF25464">
    <property type="entry name" value="DUF7900"/>
    <property type="match status" value="1"/>
</dbReference>
<sequence length="155" mass="17469">MSSNEISSATSLVGNSSNQSPLCHCSRQTSKSTAWTDENPGGRYYNCEEHGFVCWIDKEKPCLWQKRSLLEARDQNRQQTYEIKALREAIGKANAELAALELSRSTIAGAEFFKTVEAIVKEQTIESNKQFRRFVVSSWGGFFLATAVLVYVFKN</sequence>
<evidence type="ECO:0000313" key="5">
    <source>
        <dbReference type="EMBL" id="VDD38079.1"/>
    </source>
</evidence>
<proteinExistence type="predicted"/>
<protein>
    <recommendedName>
        <fullName evidence="4">DUF7900 domain-containing protein</fullName>
    </recommendedName>
</protein>
<organism evidence="5">
    <name type="scientific">Brassica oleracea</name>
    <name type="common">Wild cabbage</name>
    <dbReference type="NCBI Taxonomy" id="3712"/>
    <lineage>
        <taxon>Eukaryota</taxon>
        <taxon>Viridiplantae</taxon>
        <taxon>Streptophyta</taxon>
        <taxon>Embryophyta</taxon>
        <taxon>Tracheophyta</taxon>
        <taxon>Spermatophyta</taxon>
        <taxon>Magnoliopsida</taxon>
        <taxon>eudicotyledons</taxon>
        <taxon>Gunneridae</taxon>
        <taxon>Pentapetalae</taxon>
        <taxon>rosids</taxon>
        <taxon>malvids</taxon>
        <taxon>Brassicales</taxon>
        <taxon>Brassicaceae</taxon>
        <taxon>Brassiceae</taxon>
        <taxon>Brassica</taxon>
    </lineage>
</organism>
<evidence type="ECO:0000259" key="4">
    <source>
        <dbReference type="Pfam" id="PF25464"/>
    </source>
</evidence>
<evidence type="ECO:0000256" key="1">
    <source>
        <dbReference type="SAM" id="Coils"/>
    </source>
</evidence>
<dbReference type="InterPro" id="IPR057222">
    <property type="entry name" value="DUF7900"/>
</dbReference>
<keyword evidence="3" id="KW-0812">Transmembrane</keyword>
<feature type="transmembrane region" description="Helical" evidence="3">
    <location>
        <begin position="134"/>
        <end position="153"/>
    </location>
</feature>
<keyword evidence="1" id="KW-0175">Coiled coil</keyword>
<feature type="coiled-coil region" evidence="1">
    <location>
        <begin position="69"/>
        <end position="103"/>
    </location>
</feature>
<evidence type="ECO:0000256" key="3">
    <source>
        <dbReference type="SAM" id="Phobius"/>
    </source>
</evidence>
<accession>A0A3P6F3X3</accession>
<dbReference type="EMBL" id="LR031876">
    <property type="protein sequence ID" value="VDD38079.1"/>
    <property type="molecule type" value="Genomic_DNA"/>
</dbReference>
<dbReference type="PANTHER" id="PTHR33248">
    <property type="entry name" value="ZINC ION-BINDING PROTEIN"/>
    <property type="match status" value="1"/>
</dbReference>
<feature type="region of interest" description="Disordered" evidence="2">
    <location>
        <begin position="1"/>
        <end position="25"/>
    </location>
</feature>
<gene>
    <name evidence="5" type="ORF">BOLC7T43639H</name>
</gene>
<keyword evidence="3" id="KW-1133">Transmembrane helix</keyword>
<name>A0A3P6F3X3_BRAOL</name>
<keyword evidence="3" id="KW-0472">Membrane</keyword>
<feature type="domain" description="DUF7900" evidence="4">
    <location>
        <begin position="60"/>
        <end position="99"/>
    </location>
</feature>